<reference evidence="2 3" key="1">
    <citation type="journal article" date="2016" name="Genome Biol. Evol.">
        <title>Gene Family Evolution Reflects Adaptation to Soil Environmental Stressors in the Genome of the Collembolan Orchesella cincta.</title>
        <authorList>
            <person name="Faddeeva-Vakhrusheva A."/>
            <person name="Derks M.F."/>
            <person name="Anvar S.Y."/>
            <person name="Agamennone V."/>
            <person name="Suring W."/>
            <person name="Smit S."/>
            <person name="van Straalen N.M."/>
            <person name="Roelofs D."/>
        </authorList>
    </citation>
    <scope>NUCLEOTIDE SEQUENCE [LARGE SCALE GENOMIC DNA]</scope>
    <source>
        <tissue evidence="2">Mixed pool</tissue>
    </source>
</reference>
<sequence length="111" mass="12546">MLIWKLGVETVPLLYFNFVVLAFINQVGEEIREPHQLGGEETVQVETLGPLSDEAKDLTNSIGSQLIQQTRDTRAKHYLFQRISLAIQRGNVISIMGTLPPSISMEEIFYL</sequence>
<feature type="signal peptide" evidence="1">
    <location>
        <begin position="1"/>
        <end position="22"/>
    </location>
</feature>
<dbReference type="AlphaFoldDB" id="A0A1D2MMM2"/>
<comment type="caution">
    <text evidence="2">The sequence shown here is derived from an EMBL/GenBank/DDBJ whole genome shotgun (WGS) entry which is preliminary data.</text>
</comment>
<accession>A0A1D2MMM2</accession>
<keyword evidence="1" id="KW-0732">Signal</keyword>
<gene>
    <name evidence="2" type="ORF">Ocin01_12370</name>
</gene>
<feature type="chain" id="PRO_5008904264" evidence="1">
    <location>
        <begin position="23"/>
        <end position="111"/>
    </location>
</feature>
<evidence type="ECO:0000313" key="2">
    <source>
        <dbReference type="EMBL" id="ODM94310.1"/>
    </source>
</evidence>
<proteinExistence type="predicted"/>
<evidence type="ECO:0000313" key="3">
    <source>
        <dbReference type="Proteomes" id="UP000094527"/>
    </source>
</evidence>
<keyword evidence="3" id="KW-1185">Reference proteome</keyword>
<name>A0A1D2MMM2_ORCCI</name>
<evidence type="ECO:0000256" key="1">
    <source>
        <dbReference type="SAM" id="SignalP"/>
    </source>
</evidence>
<organism evidence="2 3">
    <name type="scientific">Orchesella cincta</name>
    <name type="common">Springtail</name>
    <name type="synonym">Podura cincta</name>
    <dbReference type="NCBI Taxonomy" id="48709"/>
    <lineage>
        <taxon>Eukaryota</taxon>
        <taxon>Metazoa</taxon>
        <taxon>Ecdysozoa</taxon>
        <taxon>Arthropoda</taxon>
        <taxon>Hexapoda</taxon>
        <taxon>Collembola</taxon>
        <taxon>Entomobryomorpha</taxon>
        <taxon>Entomobryoidea</taxon>
        <taxon>Orchesellidae</taxon>
        <taxon>Orchesellinae</taxon>
        <taxon>Orchesella</taxon>
    </lineage>
</organism>
<dbReference type="Proteomes" id="UP000094527">
    <property type="component" value="Unassembled WGS sequence"/>
</dbReference>
<protein>
    <submittedName>
        <fullName evidence="2">Uncharacterized protein</fullName>
    </submittedName>
</protein>
<dbReference type="EMBL" id="LJIJ01000827">
    <property type="protein sequence ID" value="ODM94310.1"/>
    <property type="molecule type" value="Genomic_DNA"/>
</dbReference>
<dbReference type="OrthoDB" id="2016582at2759"/>